<name>A0ACC0MZH5_RHOML</name>
<proteinExistence type="predicted"/>
<protein>
    <submittedName>
        <fullName evidence="1">Uncharacterized protein</fullName>
    </submittedName>
</protein>
<reference evidence="1" key="1">
    <citation type="submission" date="2022-02" db="EMBL/GenBank/DDBJ databases">
        <title>Plant Genome Project.</title>
        <authorList>
            <person name="Zhang R.-G."/>
        </authorList>
    </citation>
    <scope>NUCLEOTIDE SEQUENCE</scope>
    <source>
        <strain evidence="1">AT1</strain>
    </source>
</reference>
<dbReference type="EMBL" id="CM046394">
    <property type="protein sequence ID" value="KAI8546295.1"/>
    <property type="molecule type" value="Genomic_DNA"/>
</dbReference>
<comment type="caution">
    <text evidence="1">The sequence shown here is derived from an EMBL/GenBank/DDBJ whole genome shotgun (WGS) entry which is preliminary data.</text>
</comment>
<keyword evidence="2" id="KW-1185">Reference proteome</keyword>
<evidence type="ECO:0000313" key="2">
    <source>
        <dbReference type="Proteomes" id="UP001062846"/>
    </source>
</evidence>
<evidence type="ECO:0000313" key="1">
    <source>
        <dbReference type="EMBL" id="KAI8546295.1"/>
    </source>
</evidence>
<dbReference type="Proteomes" id="UP001062846">
    <property type="component" value="Chromosome 7"/>
</dbReference>
<gene>
    <name evidence="1" type="ORF">RHMOL_Rhmol07G0106000</name>
</gene>
<accession>A0ACC0MZH5</accession>
<sequence>MRNKVNDAEAAAAALNKTGRGRRPLPKRGQIKSRIASKAYRAIVLWFTPASSPQKKIIFKECKDVQEIMICTNCHHRESKEAMILPRHNMFDANLKRPRNKIVIPCFQCQETKMHLYPFLQSINLTLFHKPSSIYKCLNPLAMASQLAPMAFSGQATGCSTSSNTEIWDHSFLPKKNCRFRSNNMKTSRRQMCMRAEAGKQTCTRAGSWKRRYTDHRLKVLSSSDIIPNPPSPFETITQFYACINKKDLNQLGEFISDDCFFEDCSFYRPFQGKKEVMEFFGQLLACMGPNIEFKIRLASGGNDFTTGVIWHLEWNEKKIPLSKGSSFYECSTEGTKLLIKRAQVITESPMKPGRSALVLLKFLTSLFDAFPKATEWFLDNFHLILQAILKVYKMVLEPFIKPVLGWYIKLWKFTKHLLISTLKIFILISKIFN</sequence>
<organism evidence="1 2">
    <name type="scientific">Rhododendron molle</name>
    <name type="common">Chinese azalea</name>
    <name type="synonym">Azalea mollis</name>
    <dbReference type="NCBI Taxonomy" id="49168"/>
    <lineage>
        <taxon>Eukaryota</taxon>
        <taxon>Viridiplantae</taxon>
        <taxon>Streptophyta</taxon>
        <taxon>Embryophyta</taxon>
        <taxon>Tracheophyta</taxon>
        <taxon>Spermatophyta</taxon>
        <taxon>Magnoliopsida</taxon>
        <taxon>eudicotyledons</taxon>
        <taxon>Gunneridae</taxon>
        <taxon>Pentapetalae</taxon>
        <taxon>asterids</taxon>
        <taxon>Ericales</taxon>
        <taxon>Ericaceae</taxon>
        <taxon>Ericoideae</taxon>
        <taxon>Rhodoreae</taxon>
        <taxon>Rhododendron</taxon>
    </lineage>
</organism>